<name>A0ABV7SVK4_9SPHN</name>
<dbReference type="RefSeq" id="WP_261295363.1">
    <property type="nucleotide sequence ID" value="NZ_JANQBK010000015.1"/>
</dbReference>
<keyword evidence="1" id="KW-0732">Signal</keyword>
<dbReference type="EMBL" id="JBHRXP010000003">
    <property type="protein sequence ID" value="MFC3580140.1"/>
    <property type="molecule type" value="Genomic_DNA"/>
</dbReference>
<evidence type="ECO:0000259" key="3">
    <source>
        <dbReference type="Pfam" id="PF10531"/>
    </source>
</evidence>
<dbReference type="Proteomes" id="UP001595713">
    <property type="component" value="Unassembled WGS sequence"/>
</dbReference>
<evidence type="ECO:0000313" key="5">
    <source>
        <dbReference type="Proteomes" id="UP001595713"/>
    </source>
</evidence>
<dbReference type="Gene3D" id="3.30.1950.10">
    <property type="entry name" value="wza like domain"/>
    <property type="match status" value="1"/>
</dbReference>
<sequence length="241" mass="25713">MLRAFIDRSRSSAQCVSALALIALSTGVISGCAGKRGGPVPYNRADFVAPDLREIKSSAAHRLRPGDVVTITVFQADSFSGDRTVDATGRIQMPLIGAVDAEGKTSPELQAILTAKLASSYLRAPSVQVVIKEAKSEKVTVDGSVLQPGIYEIEGDMTLLQAVALARGPNPDANPKRVVIFRTIKGERQAAAFDLTTIRTGLEPDPSVYGDDIIVVDGSATRQQFRDVISSLPLLSVFTRF</sequence>
<feature type="domain" description="Soluble ligand binding" evidence="3">
    <location>
        <begin position="138"/>
        <end position="188"/>
    </location>
</feature>
<dbReference type="InterPro" id="IPR019554">
    <property type="entry name" value="Soluble_ligand-bd"/>
</dbReference>
<accession>A0ABV7SVK4</accession>
<proteinExistence type="predicted"/>
<dbReference type="PROSITE" id="PS51257">
    <property type="entry name" value="PROKAR_LIPOPROTEIN"/>
    <property type="match status" value="1"/>
</dbReference>
<gene>
    <name evidence="4" type="ORF">ACFONA_08165</name>
</gene>
<organism evidence="4 5">
    <name type="scientific">Sphingomonas hylomeconis</name>
    <dbReference type="NCBI Taxonomy" id="1395958"/>
    <lineage>
        <taxon>Bacteria</taxon>
        <taxon>Pseudomonadati</taxon>
        <taxon>Pseudomonadota</taxon>
        <taxon>Alphaproteobacteria</taxon>
        <taxon>Sphingomonadales</taxon>
        <taxon>Sphingomonadaceae</taxon>
        <taxon>Sphingomonas</taxon>
    </lineage>
</organism>
<evidence type="ECO:0000256" key="1">
    <source>
        <dbReference type="ARBA" id="ARBA00022729"/>
    </source>
</evidence>
<reference evidence="5" key="1">
    <citation type="journal article" date="2019" name="Int. J. Syst. Evol. Microbiol.">
        <title>The Global Catalogue of Microorganisms (GCM) 10K type strain sequencing project: providing services to taxonomists for standard genome sequencing and annotation.</title>
        <authorList>
            <consortium name="The Broad Institute Genomics Platform"/>
            <consortium name="The Broad Institute Genome Sequencing Center for Infectious Disease"/>
            <person name="Wu L."/>
            <person name="Ma J."/>
        </authorList>
    </citation>
    <scope>NUCLEOTIDE SEQUENCE [LARGE SCALE GENOMIC DNA]</scope>
    <source>
        <strain evidence="5">KCTC 42739</strain>
    </source>
</reference>
<dbReference type="PANTHER" id="PTHR33619:SF3">
    <property type="entry name" value="POLYSACCHARIDE EXPORT PROTEIN GFCE-RELATED"/>
    <property type="match status" value="1"/>
</dbReference>
<keyword evidence="5" id="KW-1185">Reference proteome</keyword>
<dbReference type="Gene3D" id="3.10.560.10">
    <property type="entry name" value="Outer membrane lipoprotein wza domain like"/>
    <property type="match status" value="1"/>
</dbReference>
<protein>
    <submittedName>
        <fullName evidence="4">Polysaccharide biosynthesis/export family protein</fullName>
    </submittedName>
</protein>
<dbReference type="InterPro" id="IPR049712">
    <property type="entry name" value="Poly_export"/>
</dbReference>
<dbReference type="Pfam" id="PF02563">
    <property type="entry name" value="Poly_export"/>
    <property type="match status" value="1"/>
</dbReference>
<dbReference type="PANTHER" id="PTHR33619">
    <property type="entry name" value="POLYSACCHARIDE EXPORT PROTEIN GFCE-RELATED"/>
    <property type="match status" value="1"/>
</dbReference>
<evidence type="ECO:0000259" key="2">
    <source>
        <dbReference type="Pfam" id="PF02563"/>
    </source>
</evidence>
<evidence type="ECO:0000313" key="4">
    <source>
        <dbReference type="EMBL" id="MFC3580140.1"/>
    </source>
</evidence>
<feature type="domain" description="Polysaccharide export protein N-terminal" evidence="2">
    <location>
        <begin position="59"/>
        <end position="131"/>
    </location>
</feature>
<dbReference type="Pfam" id="PF10531">
    <property type="entry name" value="SLBB"/>
    <property type="match status" value="1"/>
</dbReference>
<dbReference type="InterPro" id="IPR003715">
    <property type="entry name" value="Poly_export_N"/>
</dbReference>
<comment type="caution">
    <text evidence="4">The sequence shown here is derived from an EMBL/GenBank/DDBJ whole genome shotgun (WGS) entry which is preliminary data.</text>
</comment>